<dbReference type="Gene3D" id="2.120.10.80">
    <property type="entry name" value="Kelch-type beta propeller"/>
    <property type="match status" value="2"/>
</dbReference>
<feature type="domain" description="EGF-like" evidence="3">
    <location>
        <begin position="732"/>
        <end position="763"/>
    </location>
</feature>
<dbReference type="InterPro" id="IPR006598">
    <property type="entry name" value="CAP10"/>
</dbReference>
<comment type="caution">
    <text evidence="1">Lacks conserved residue(s) required for the propagation of feature annotation.</text>
</comment>
<evidence type="ECO:0000313" key="4">
    <source>
        <dbReference type="EMBL" id="KAL3794138.1"/>
    </source>
</evidence>
<keyword evidence="2" id="KW-0732">Signal</keyword>
<dbReference type="PROSITE" id="PS00022">
    <property type="entry name" value="EGF_1"/>
    <property type="match status" value="1"/>
</dbReference>
<keyword evidence="5" id="KW-1185">Reference proteome</keyword>
<dbReference type="Proteomes" id="UP001516023">
    <property type="component" value="Unassembled WGS sequence"/>
</dbReference>
<dbReference type="InterPro" id="IPR015915">
    <property type="entry name" value="Kelch-typ_b-propeller"/>
</dbReference>
<feature type="disulfide bond" evidence="1">
    <location>
        <begin position="736"/>
        <end position="746"/>
    </location>
</feature>
<feature type="signal peptide" evidence="2">
    <location>
        <begin position="1"/>
        <end position="29"/>
    </location>
</feature>
<dbReference type="Gene3D" id="2.10.25.10">
    <property type="entry name" value="Laminin"/>
    <property type="match status" value="1"/>
</dbReference>
<evidence type="ECO:0000256" key="1">
    <source>
        <dbReference type="PROSITE-ProRule" id="PRU00076"/>
    </source>
</evidence>
<dbReference type="Pfam" id="PF24681">
    <property type="entry name" value="Kelch_KLHDC2_KLHL20_DRC7"/>
    <property type="match status" value="1"/>
</dbReference>
<keyword evidence="1" id="KW-0245">EGF-like domain</keyword>
<proteinExistence type="predicted"/>
<dbReference type="SMART" id="SM00181">
    <property type="entry name" value="EGF"/>
    <property type="match status" value="3"/>
</dbReference>
<accession>A0ABD3Q111</accession>
<dbReference type="EMBL" id="JABMIG020000083">
    <property type="protein sequence ID" value="KAL3794138.1"/>
    <property type="molecule type" value="Genomic_DNA"/>
</dbReference>
<evidence type="ECO:0000259" key="3">
    <source>
        <dbReference type="PROSITE" id="PS50026"/>
    </source>
</evidence>
<dbReference type="PROSITE" id="PS01186">
    <property type="entry name" value="EGF_2"/>
    <property type="match status" value="1"/>
</dbReference>
<feature type="chain" id="PRO_5044795447" description="EGF-like domain-containing protein" evidence="2">
    <location>
        <begin position="30"/>
        <end position="1312"/>
    </location>
</feature>
<comment type="caution">
    <text evidence="4">The sequence shown here is derived from an EMBL/GenBank/DDBJ whole genome shotgun (WGS) entry which is preliminary data.</text>
</comment>
<dbReference type="InterPro" id="IPR000742">
    <property type="entry name" value="EGF"/>
</dbReference>
<dbReference type="CDD" id="cd00054">
    <property type="entry name" value="EGF_CA"/>
    <property type="match status" value="1"/>
</dbReference>
<evidence type="ECO:0000313" key="5">
    <source>
        <dbReference type="Proteomes" id="UP001516023"/>
    </source>
</evidence>
<dbReference type="PANTHER" id="PTHR23244">
    <property type="entry name" value="KELCH REPEAT DOMAIN"/>
    <property type="match status" value="1"/>
</dbReference>
<sequence>MPPRYSYSTPKCLNLIALSISLCFELCNSWQKWDSSSFSTDDWRELWSLSDGPGARRGHSLVIFNKTKVVLFGGRGNDAHRKHVPSRYNVVEDRGLLEFSTYDSFPLSSSYDPESEVCKPMETCTRLKEASSGNEQVCSYSWEHLIENAHSPNEQERVEEMCGVYYNDVWVYDTDCLRYADRSCADDGWRILHAGKTFGGCNNDDGEQVCETPSERFGHGATLVDNMTMAVYGGYSQECEDYCSDMWFFNFQTLTWKKQESIGPGARWKFAMISTGSATTSSLYLFGGHRLWHGFSSDNNVENRWNSTALLPEGGYLNDLWLYNFDRTLTDNKRRWSKVKEKETCVRAPGLTWESRNDQQCKVYWPKARSGHAAVYDNKRNGIWIHGGYSSYYPYPTSKDAGSGYGVKSLGREHIAILPSFEFYLDDLWFYDIASGYWERKRIFGRRPEKRTGHIIALSGDILILHGGFADNTHYDDTWHYMIDENRWSKKVHFVHANFPETCTDDLIEIQNDPDCIELQFPADLKRSNESTLALKYQQILPFSEQEGYTPDPNYPLYFGIVDNAETFVNQLRKKYLEQEVYDKKGHRVWIESTVPDGTPIAPKAATSPRQFARLKTIKYNTTTELEIWEWCTSVKGEPTRGKTNDGTNGRSAKNVFIPQPRRQSIGWDGCENIDWKRPSSRSDHSSVYIEKYDMLVTHGGIGYITNNETVSNSAMNRLTNTTVLGDMWVLNVHSCARNCSNNGVCTNGFCKCDPGFYGMDCSNFTCPGSVCQYDGDHVQHCTHCCFDSISDRKVPCRLDDKELMHFTGKSEGICDGFGTCQCAPPYIGEDCSILDCKHNCSFNGYCSVEFPASRCMCKDGYTDGSDGASGRASTAAIFPCGRVIDDKRSFMSSLTSGRMENPSDLLLATPVDPSIKSYASHLTRNEIVQGIYSTHLFDKEHHFSTQFEEIFTDAKNNYPNFVALLIKDRNVYCRRSQLKSLSRSRYFIQMLEQGLLQYYNSARPRNHPNKKIDEMLLNSTVVLPVLLKHDDSNGCYPARKYDKYKVPRLTWSVPLTNENKWCAVVGMPSYKAWRDVSRSIKVDENYWKNEFRKNYKQYPWASKLNMAVWRGSTTFNKGLYGSLDFDDIPRAKLVEKGKESELIDAAFHKLVGKYEDDTQTRTSHKVRNTLKEAIPLKDMMRYKAIIDIDGNNWSARFNSLLCGNSIVIKIKPDFIEQSYKDLEAYGHYVPASIENITETMKYVLDSKNELQMRRIVERANEWCAESMTKEALADSALVAMEEYVDLLSRYDPSWREQGITVQNSDDFVQCH</sequence>
<protein>
    <recommendedName>
        <fullName evidence="3">EGF-like domain-containing protein</fullName>
    </recommendedName>
</protein>
<reference evidence="4 5" key="1">
    <citation type="journal article" date="2020" name="G3 (Bethesda)">
        <title>Improved Reference Genome for Cyclotella cryptica CCMP332, a Model for Cell Wall Morphogenesis, Salinity Adaptation, and Lipid Production in Diatoms (Bacillariophyta).</title>
        <authorList>
            <person name="Roberts W.R."/>
            <person name="Downey K.M."/>
            <person name="Ruck E.C."/>
            <person name="Traller J.C."/>
            <person name="Alverson A.J."/>
        </authorList>
    </citation>
    <scope>NUCLEOTIDE SEQUENCE [LARGE SCALE GENOMIC DNA]</scope>
    <source>
        <strain evidence="4 5">CCMP332</strain>
    </source>
</reference>
<dbReference type="PROSITE" id="PS50026">
    <property type="entry name" value="EGF_3"/>
    <property type="match status" value="1"/>
</dbReference>
<dbReference type="SMART" id="SM00672">
    <property type="entry name" value="CAP10"/>
    <property type="match status" value="1"/>
</dbReference>
<dbReference type="SUPFAM" id="SSF117281">
    <property type="entry name" value="Kelch motif"/>
    <property type="match status" value="1"/>
</dbReference>
<feature type="disulfide bond" evidence="1">
    <location>
        <begin position="753"/>
        <end position="762"/>
    </location>
</feature>
<gene>
    <name evidence="4" type="ORF">HJC23_012845</name>
</gene>
<dbReference type="Pfam" id="PF05686">
    <property type="entry name" value="Glyco_transf_90"/>
    <property type="match status" value="1"/>
</dbReference>
<keyword evidence="1" id="KW-1015">Disulfide bond</keyword>
<name>A0ABD3Q111_9STRA</name>
<evidence type="ECO:0000256" key="2">
    <source>
        <dbReference type="SAM" id="SignalP"/>
    </source>
</evidence>
<dbReference type="Gene3D" id="2.60.120.260">
    <property type="entry name" value="Galactose-binding domain-like"/>
    <property type="match status" value="1"/>
</dbReference>
<organism evidence="4 5">
    <name type="scientific">Cyclotella cryptica</name>
    <dbReference type="NCBI Taxonomy" id="29204"/>
    <lineage>
        <taxon>Eukaryota</taxon>
        <taxon>Sar</taxon>
        <taxon>Stramenopiles</taxon>
        <taxon>Ochrophyta</taxon>
        <taxon>Bacillariophyta</taxon>
        <taxon>Coscinodiscophyceae</taxon>
        <taxon>Thalassiosirophycidae</taxon>
        <taxon>Stephanodiscales</taxon>
        <taxon>Stephanodiscaceae</taxon>
        <taxon>Cyclotella</taxon>
    </lineage>
</organism>